<dbReference type="PROSITE" id="PS50888">
    <property type="entry name" value="BHLH"/>
    <property type="match status" value="1"/>
</dbReference>
<keyword evidence="4 5" id="KW-0539">Nucleus</keyword>
<accession>A0ABM1HEJ5</accession>
<evidence type="ECO:0000313" key="9">
    <source>
        <dbReference type="RefSeq" id="XP_015084432.2"/>
    </source>
</evidence>
<keyword evidence="3 5" id="KW-0804">Transcription</keyword>
<dbReference type="InterPro" id="IPR011598">
    <property type="entry name" value="bHLH_dom"/>
</dbReference>
<dbReference type="PANTHER" id="PTHR11514:SF115">
    <property type="entry name" value="TRANSCRIPTION FACTOR"/>
    <property type="match status" value="1"/>
</dbReference>
<dbReference type="InterPro" id="IPR045084">
    <property type="entry name" value="AIB/MYC-like"/>
</dbReference>
<comment type="subcellular location">
    <subcellularLocation>
        <location evidence="1 5">Nucleus</location>
    </subcellularLocation>
</comment>
<dbReference type="RefSeq" id="XP_015084432.2">
    <property type="nucleotide sequence ID" value="XM_015228946.2"/>
</dbReference>
<evidence type="ECO:0000256" key="2">
    <source>
        <dbReference type="ARBA" id="ARBA00023015"/>
    </source>
</evidence>
<feature type="compositionally biased region" description="Polar residues" evidence="6">
    <location>
        <begin position="212"/>
        <end position="223"/>
    </location>
</feature>
<evidence type="ECO:0000256" key="1">
    <source>
        <dbReference type="ARBA" id="ARBA00004123"/>
    </source>
</evidence>
<evidence type="ECO:0000259" key="7">
    <source>
        <dbReference type="PROSITE" id="PS50888"/>
    </source>
</evidence>
<evidence type="ECO:0000313" key="8">
    <source>
        <dbReference type="Proteomes" id="UP000694930"/>
    </source>
</evidence>
<sequence length="405" mass="46017">MRYCTFTQKKKYSIVSSLELEIIIMQDFISSSSSSSSTSLLQKRLHYIIHNRQEWWVYGIFWQASKDTNGRLIFSWGDGHFRDLALAKVHNANVSDMEMFYAMSAPNCFVSEDDLIVHAYNSGSYVWLNNYYELQIYNYDRAKEAHLHGIRTLLCISTPHGVVELGSSQVIQENLELVQLIKSLFGQINDHGFNFVPLGDHMDTKTIIMGSDSGNSDESSAMNEDSPKKRARKSTTAKNHVEAERQRREKLNHRFYALRSVVPNVSKMDKASLLADAVTYINELKAKVEEFKAVSSKKIIQKRNSVSSSAVVDGTNANINMFAYGMEVEVKIIGVEAMIRVRSPNVNYPCARLMNVLRELEFQIHHATVSSMKEMMQQDVVVRVPHNVTNEEAIKSVILTKLSLA</sequence>
<dbReference type="InterPro" id="IPR036638">
    <property type="entry name" value="HLH_DNA-bd_sf"/>
</dbReference>
<organism evidence="8 9">
    <name type="scientific">Solanum pennellii</name>
    <name type="common">Tomato</name>
    <name type="synonym">Lycopersicon pennellii</name>
    <dbReference type="NCBI Taxonomy" id="28526"/>
    <lineage>
        <taxon>Eukaryota</taxon>
        <taxon>Viridiplantae</taxon>
        <taxon>Streptophyta</taxon>
        <taxon>Embryophyta</taxon>
        <taxon>Tracheophyta</taxon>
        <taxon>Spermatophyta</taxon>
        <taxon>Magnoliopsida</taxon>
        <taxon>eudicotyledons</taxon>
        <taxon>Gunneridae</taxon>
        <taxon>Pentapetalae</taxon>
        <taxon>asterids</taxon>
        <taxon>lamiids</taxon>
        <taxon>Solanales</taxon>
        <taxon>Solanaceae</taxon>
        <taxon>Solanoideae</taxon>
        <taxon>Solaneae</taxon>
        <taxon>Solanum</taxon>
        <taxon>Solanum subgen. Lycopersicon</taxon>
    </lineage>
</organism>
<dbReference type="InterPro" id="IPR025610">
    <property type="entry name" value="MYC/MYB_N"/>
</dbReference>
<evidence type="ECO:0000256" key="5">
    <source>
        <dbReference type="RuleBase" id="RU369104"/>
    </source>
</evidence>
<dbReference type="Gene3D" id="4.10.280.10">
    <property type="entry name" value="Helix-loop-helix DNA-binding domain"/>
    <property type="match status" value="1"/>
</dbReference>
<proteinExistence type="predicted"/>
<reference evidence="8" key="1">
    <citation type="journal article" date="2014" name="Nat. Genet.">
        <title>The genome of the stress-tolerant wild tomato species Solanum pennellii.</title>
        <authorList>
            <person name="Bolger A."/>
            <person name="Scossa F."/>
            <person name="Bolger M.E."/>
            <person name="Lanz C."/>
            <person name="Maumus F."/>
            <person name="Tohge T."/>
            <person name="Quesneville H."/>
            <person name="Alseekh S."/>
            <person name="Sorensen I."/>
            <person name="Lichtenstein G."/>
            <person name="Fich E.A."/>
            <person name="Conte M."/>
            <person name="Keller H."/>
            <person name="Schneeberger K."/>
            <person name="Schwacke R."/>
            <person name="Ofner I."/>
            <person name="Vrebalov J."/>
            <person name="Xu Y."/>
            <person name="Osorio S."/>
            <person name="Aflitos S.A."/>
            <person name="Schijlen E."/>
            <person name="Jimenez-Gomez J.M."/>
            <person name="Ryngajllo M."/>
            <person name="Kimura S."/>
            <person name="Kumar R."/>
            <person name="Koenig D."/>
            <person name="Headland L.R."/>
            <person name="Maloof J.N."/>
            <person name="Sinha N."/>
            <person name="van Ham R.C."/>
            <person name="Lankhorst R.K."/>
            <person name="Mao L."/>
            <person name="Vogel A."/>
            <person name="Arsova B."/>
            <person name="Panstruga R."/>
            <person name="Fei Z."/>
            <person name="Rose J.K."/>
            <person name="Zamir D."/>
            <person name="Carrari F."/>
            <person name="Giovannoni J.J."/>
            <person name="Weigel D."/>
            <person name="Usadel B."/>
            <person name="Fernie A.R."/>
        </authorList>
    </citation>
    <scope>NUCLEOTIDE SEQUENCE [LARGE SCALE GENOMIC DNA]</scope>
    <source>
        <strain evidence="8">cv. LA0716</strain>
    </source>
</reference>
<keyword evidence="2 5" id="KW-0805">Transcription regulation</keyword>
<feature type="domain" description="BHLH" evidence="7">
    <location>
        <begin position="235"/>
        <end position="284"/>
    </location>
</feature>
<gene>
    <name evidence="9" type="primary">LOC107027900</name>
</gene>
<dbReference type="GeneID" id="107027900"/>
<dbReference type="Pfam" id="PF14215">
    <property type="entry name" value="bHLH-MYC_N"/>
    <property type="match status" value="2"/>
</dbReference>
<dbReference type="PANTHER" id="PTHR11514">
    <property type="entry name" value="MYC"/>
    <property type="match status" value="1"/>
</dbReference>
<evidence type="ECO:0000256" key="6">
    <source>
        <dbReference type="SAM" id="MobiDB-lite"/>
    </source>
</evidence>
<name>A0ABM1HEJ5_SOLPN</name>
<dbReference type="Pfam" id="PF00010">
    <property type="entry name" value="HLH"/>
    <property type="match status" value="1"/>
</dbReference>
<dbReference type="SUPFAM" id="SSF47459">
    <property type="entry name" value="HLH, helix-loop-helix DNA-binding domain"/>
    <property type="match status" value="1"/>
</dbReference>
<dbReference type="Proteomes" id="UP000694930">
    <property type="component" value="Chromosome 8"/>
</dbReference>
<evidence type="ECO:0000256" key="3">
    <source>
        <dbReference type="ARBA" id="ARBA00023163"/>
    </source>
</evidence>
<dbReference type="SMART" id="SM00353">
    <property type="entry name" value="HLH"/>
    <property type="match status" value="1"/>
</dbReference>
<keyword evidence="8" id="KW-1185">Reference proteome</keyword>
<feature type="region of interest" description="Disordered" evidence="6">
    <location>
        <begin position="208"/>
        <end position="246"/>
    </location>
</feature>
<reference evidence="9" key="2">
    <citation type="submission" date="2025-08" db="UniProtKB">
        <authorList>
            <consortium name="RefSeq"/>
        </authorList>
    </citation>
    <scope>IDENTIFICATION</scope>
</reference>
<protein>
    <recommendedName>
        <fullName evidence="5">Transcription factor</fullName>
        <shortName evidence="5">bHLH transcription factor</shortName>
    </recommendedName>
    <alternativeName>
        <fullName evidence="5">Basic helix-loop-helix protein</fullName>
    </alternativeName>
</protein>
<evidence type="ECO:0000256" key="4">
    <source>
        <dbReference type="ARBA" id="ARBA00023242"/>
    </source>
</evidence>